<dbReference type="InterPro" id="IPR030392">
    <property type="entry name" value="S74_ICA"/>
</dbReference>
<organism evidence="2">
    <name type="scientific">viral metagenome</name>
    <dbReference type="NCBI Taxonomy" id="1070528"/>
    <lineage>
        <taxon>unclassified sequences</taxon>
        <taxon>metagenomes</taxon>
        <taxon>organismal metagenomes</taxon>
    </lineage>
</organism>
<reference evidence="2" key="1">
    <citation type="journal article" date="2020" name="Nature">
        <title>Giant virus diversity and host interactions through global metagenomics.</title>
        <authorList>
            <person name="Schulz F."/>
            <person name="Roux S."/>
            <person name="Paez-Espino D."/>
            <person name="Jungbluth S."/>
            <person name="Walsh D.A."/>
            <person name="Denef V.J."/>
            <person name="McMahon K.D."/>
            <person name="Konstantinidis K.T."/>
            <person name="Eloe-Fadrosh E.A."/>
            <person name="Kyrpides N.C."/>
            <person name="Woyke T."/>
        </authorList>
    </citation>
    <scope>NUCLEOTIDE SEQUENCE</scope>
    <source>
        <strain evidence="2">GVMAG-S-ERX555967-131</strain>
    </source>
</reference>
<accession>A0A6C0FA02</accession>
<feature type="domain" description="Peptidase S74" evidence="1">
    <location>
        <begin position="55"/>
        <end position="143"/>
    </location>
</feature>
<name>A0A6C0FA02_9ZZZZ</name>
<proteinExistence type="predicted"/>
<evidence type="ECO:0000259" key="1">
    <source>
        <dbReference type="PROSITE" id="PS51688"/>
    </source>
</evidence>
<dbReference type="PROSITE" id="PS51688">
    <property type="entry name" value="ICA"/>
    <property type="match status" value="1"/>
</dbReference>
<dbReference type="Pfam" id="PF13884">
    <property type="entry name" value="Peptidase_S74"/>
    <property type="match status" value="1"/>
</dbReference>
<protein>
    <recommendedName>
        <fullName evidence="1">Peptidase S74 domain-containing protein</fullName>
    </recommendedName>
</protein>
<sequence length="149" mass="17122">MSSYVVSLKTPEEGSVQYLDGKKAEFSTQVGFTFSQTDNTLHVENVEADSFITRSDNQFKENITNLELNISDIEKLDAKQYNYKGDTKIHYGYIAQELMDIFPQLVAKDSSEKLYVNYQEMIPILTECVKTLHHKNQVLEEKLNSILQS</sequence>
<dbReference type="AlphaFoldDB" id="A0A6C0FA02"/>
<evidence type="ECO:0000313" key="2">
    <source>
        <dbReference type="EMBL" id="QHT37389.1"/>
    </source>
</evidence>
<dbReference type="EMBL" id="MN738795">
    <property type="protein sequence ID" value="QHT37389.1"/>
    <property type="molecule type" value="Genomic_DNA"/>
</dbReference>